<evidence type="ECO:0000313" key="11">
    <source>
        <dbReference type="Proteomes" id="UP001281761"/>
    </source>
</evidence>
<feature type="transmembrane region" description="Helical" evidence="8">
    <location>
        <begin position="272"/>
        <end position="290"/>
    </location>
</feature>
<dbReference type="InterPro" id="IPR003663">
    <property type="entry name" value="Sugar/inositol_transpt"/>
</dbReference>
<dbReference type="PANTHER" id="PTHR48020">
    <property type="entry name" value="PROTON MYO-INOSITOL COTRANSPORTER"/>
    <property type="match status" value="1"/>
</dbReference>
<keyword evidence="5 8" id="KW-1133">Transmembrane helix</keyword>
<dbReference type="PANTHER" id="PTHR48020:SF12">
    <property type="entry name" value="PROTON MYO-INOSITOL COTRANSPORTER"/>
    <property type="match status" value="1"/>
</dbReference>
<keyword evidence="3 7" id="KW-0813">Transport</keyword>
<dbReference type="SUPFAM" id="SSF103473">
    <property type="entry name" value="MFS general substrate transporter"/>
    <property type="match status" value="1"/>
</dbReference>
<dbReference type="InterPro" id="IPR005828">
    <property type="entry name" value="MFS_sugar_transport-like"/>
</dbReference>
<evidence type="ECO:0000256" key="2">
    <source>
        <dbReference type="ARBA" id="ARBA00010992"/>
    </source>
</evidence>
<evidence type="ECO:0000256" key="3">
    <source>
        <dbReference type="ARBA" id="ARBA00022448"/>
    </source>
</evidence>
<evidence type="ECO:0000256" key="7">
    <source>
        <dbReference type="RuleBase" id="RU003346"/>
    </source>
</evidence>
<comment type="subcellular location">
    <subcellularLocation>
        <location evidence="1">Membrane</location>
        <topology evidence="1">Multi-pass membrane protein</topology>
    </subcellularLocation>
</comment>
<keyword evidence="4 8" id="KW-0812">Transmembrane</keyword>
<dbReference type="Proteomes" id="UP001281761">
    <property type="component" value="Unassembled WGS sequence"/>
</dbReference>
<dbReference type="PROSITE" id="PS50850">
    <property type="entry name" value="MFS"/>
    <property type="match status" value="1"/>
</dbReference>
<reference evidence="10 11" key="1">
    <citation type="journal article" date="2022" name="bioRxiv">
        <title>Genomics of Preaxostyla Flagellates Illuminates Evolutionary Transitions and the Path Towards Mitochondrial Loss.</title>
        <authorList>
            <person name="Novak L.V.F."/>
            <person name="Treitli S.C."/>
            <person name="Pyrih J."/>
            <person name="Halakuc P."/>
            <person name="Pipaliya S.V."/>
            <person name="Vacek V."/>
            <person name="Brzon O."/>
            <person name="Soukal P."/>
            <person name="Eme L."/>
            <person name="Dacks J.B."/>
            <person name="Karnkowska A."/>
            <person name="Elias M."/>
            <person name="Hampl V."/>
        </authorList>
    </citation>
    <scope>NUCLEOTIDE SEQUENCE [LARGE SCALE GENOMIC DNA]</scope>
    <source>
        <strain evidence="10">NAU3</strain>
        <tissue evidence="10">Gut</tissue>
    </source>
</reference>
<evidence type="ECO:0000313" key="10">
    <source>
        <dbReference type="EMBL" id="KAK2958250.1"/>
    </source>
</evidence>
<dbReference type="Gene3D" id="1.20.1250.20">
    <property type="entry name" value="MFS general substrate transporter like domains"/>
    <property type="match status" value="1"/>
</dbReference>
<proteinExistence type="inferred from homology"/>
<dbReference type="PRINTS" id="PR00171">
    <property type="entry name" value="SUGRTRNSPORT"/>
</dbReference>
<dbReference type="PROSITE" id="PS00216">
    <property type="entry name" value="SUGAR_TRANSPORT_1"/>
    <property type="match status" value="1"/>
</dbReference>
<feature type="transmembrane region" description="Helical" evidence="8">
    <location>
        <begin position="340"/>
        <end position="359"/>
    </location>
</feature>
<keyword evidence="11" id="KW-1185">Reference proteome</keyword>
<feature type="transmembrane region" description="Helical" evidence="8">
    <location>
        <begin position="205"/>
        <end position="232"/>
    </location>
</feature>
<feature type="transmembrane region" description="Helical" evidence="8">
    <location>
        <begin position="25"/>
        <end position="42"/>
    </location>
</feature>
<accession>A0ABQ9Y3G1</accession>
<dbReference type="EMBL" id="JARBJD010000039">
    <property type="protein sequence ID" value="KAK2958250.1"/>
    <property type="molecule type" value="Genomic_DNA"/>
</dbReference>
<dbReference type="InterPro" id="IPR005829">
    <property type="entry name" value="Sugar_transporter_CS"/>
</dbReference>
<evidence type="ECO:0000259" key="9">
    <source>
        <dbReference type="PROSITE" id="PS50850"/>
    </source>
</evidence>
<dbReference type="InterPro" id="IPR050814">
    <property type="entry name" value="Myo-inositol_Transporter"/>
</dbReference>
<evidence type="ECO:0000256" key="4">
    <source>
        <dbReference type="ARBA" id="ARBA00022692"/>
    </source>
</evidence>
<comment type="caution">
    <text evidence="10">The sequence shown here is derived from an EMBL/GenBank/DDBJ whole genome shotgun (WGS) entry which is preliminary data.</text>
</comment>
<comment type="similarity">
    <text evidence="2 7">Belongs to the major facilitator superfamily. Sugar transporter (TC 2.A.1.1) family.</text>
</comment>
<feature type="transmembrane region" description="Helical" evidence="8">
    <location>
        <begin position="371"/>
        <end position="390"/>
    </location>
</feature>
<organism evidence="10 11">
    <name type="scientific">Blattamonas nauphoetae</name>
    <dbReference type="NCBI Taxonomy" id="2049346"/>
    <lineage>
        <taxon>Eukaryota</taxon>
        <taxon>Metamonada</taxon>
        <taxon>Preaxostyla</taxon>
        <taxon>Oxymonadida</taxon>
        <taxon>Blattamonas</taxon>
    </lineage>
</organism>
<gene>
    <name evidence="10" type="ORF">BLNAU_6737</name>
</gene>
<evidence type="ECO:0000256" key="1">
    <source>
        <dbReference type="ARBA" id="ARBA00004141"/>
    </source>
</evidence>
<evidence type="ECO:0000256" key="5">
    <source>
        <dbReference type="ARBA" id="ARBA00022989"/>
    </source>
</evidence>
<name>A0ABQ9Y3G1_9EUKA</name>
<feature type="transmembrane region" description="Helical" evidence="8">
    <location>
        <begin position="302"/>
        <end position="328"/>
    </location>
</feature>
<feature type="transmembrane region" description="Helical" evidence="8">
    <location>
        <begin position="244"/>
        <end position="265"/>
    </location>
</feature>
<evidence type="ECO:0000256" key="8">
    <source>
        <dbReference type="SAM" id="Phobius"/>
    </source>
</evidence>
<feature type="transmembrane region" description="Helical" evidence="8">
    <location>
        <begin position="48"/>
        <end position="71"/>
    </location>
</feature>
<sequence length="411" mass="44853">MTLVGAALGSFTGGFFSDRFGPKKVIIFSTIFCIACLAGLGIQRHYVLLIVLRFFSGIPVGFLSVLGPLYVSEQSSSKRRGFFVTLFQTSICGGCLLAYLFNLAFFSFRDGWRIEFGVGAVLPIILLCGSCCYPESSGFLNRKQKQQTNEQEIRSPSPLTTTEDASLLANQEGESNNIVLIPAKKRGGCAAVGQLFREVVYSKRAFFTAITLAVAQQLTGINAIMFYMPSIFESAGVSTQTMKILASCGANLLNMLSTIIAMFSVDRLGRKPLLISGLSIMALGHLLVAISNLFPGLFNKEWILSLPGVFIFIFGFEVGPGPIYNVVVSELFPESVRGRAMSMMALVNWVCNVVIVQLYPSLVEWIGESWVFTLFFVITVATTVLSFILLRETKGKSLDEITGKGGQKAEI</sequence>
<dbReference type="PROSITE" id="PS00217">
    <property type="entry name" value="SUGAR_TRANSPORT_2"/>
    <property type="match status" value="1"/>
</dbReference>
<dbReference type="Pfam" id="PF00083">
    <property type="entry name" value="Sugar_tr"/>
    <property type="match status" value="1"/>
</dbReference>
<dbReference type="NCBIfam" id="TIGR00879">
    <property type="entry name" value="SP"/>
    <property type="match status" value="1"/>
</dbReference>
<keyword evidence="6 8" id="KW-0472">Membrane</keyword>
<evidence type="ECO:0000256" key="6">
    <source>
        <dbReference type="ARBA" id="ARBA00023136"/>
    </source>
</evidence>
<protein>
    <submittedName>
        <fullName evidence="10">Sugar Porter (MFS)</fullName>
    </submittedName>
</protein>
<dbReference type="InterPro" id="IPR036259">
    <property type="entry name" value="MFS_trans_sf"/>
</dbReference>
<feature type="domain" description="Major facilitator superfamily (MFS) profile" evidence="9">
    <location>
        <begin position="1"/>
        <end position="394"/>
    </location>
</feature>
<feature type="transmembrane region" description="Helical" evidence="8">
    <location>
        <begin position="83"/>
        <end position="108"/>
    </location>
</feature>
<dbReference type="InterPro" id="IPR020846">
    <property type="entry name" value="MFS_dom"/>
</dbReference>